<gene>
    <name evidence="1" type="ORF">SAMN05216179_3598</name>
</gene>
<sequence>MNNAAIAIMEKIRKVYLEEEMKDTQFIAYNPIAIPLTEDDLSFGDRSSSLSEQERLRAAADFAVNMNLIPEVRPIWNHSGIMIWDILDHIFANVTLAKNKLSEKEKQELQSAKDFLYQPITNEENEAAMMPSAHLIAYREREEQYFDVQQELHEAIIKHKYEEDPQQQELNEVHVQQLESQVKQVVRDWEVMGYKSEIEKAFATIDELSGLGIQQLWANWKDDFNRSSRTDVLIDREFYETSFIPPAFYKDDQRAKWTIVTLNREEISELLKNGYYSKSELTTDDEIEEAQLDIDIIEVKAEVIRVEIVRNWFQPSLLMNQNWKWQNDSELLSDGEDPPVGILPAYPTAMLFVRNVSITLEKESKKNESAITDLQEGRKFAFGPIILDQVASTINKNQIHKLVATKRIEPLKVAHIAKQIPTVNIKNIEKQRVSPQIIKKATLKDFATIKQTRLDDKRLKRIRLKGKIRKINGTLIGQILDQQDKPLDGAEIAMTEPESKENTIITADEQGNYRVQLEPGNYQMTVSKSGFLEKTENVTVHPRKRSHYKMKLQKEPKKEIETEVLPSIQLIGYICTKLPKTPNPYSHLNWDYTVSHLK</sequence>
<protein>
    <submittedName>
        <fullName evidence="1">Carboxypeptidase regulatory-like domain-containing protein</fullName>
    </submittedName>
</protein>
<dbReference type="AlphaFoldDB" id="A0A1M7QU23"/>
<proteinExistence type="predicted"/>
<evidence type="ECO:0000313" key="2">
    <source>
        <dbReference type="Proteomes" id="UP000184184"/>
    </source>
</evidence>
<dbReference type="STRING" id="1027249.SAMN05216179_3598"/>
<dbReference type="InterPro" id="IPR008969">
    <property type="entry name" value="CarboxyPept-like_regulatory"/>
</dbReference>
<dbReference type="Pfam" id="PF13620">
    <property type="entry name" value="CarboxypepD_reg"/>
    <property type="match status" value="1"/>
</dbReference>
<dbReference type="GO" id="GO:0004180">
    <property type="term" value="F:carboxypeptidase activity"/>
    <property type="evidence" value="ECO:0007669"/>
    <property type="project" value="UniProtKB-KW"/>
</dbReference>
<dbReference type="RefSeq" id="WP_073203192.1">
    <property type="nucleotide sequence ID" value="NZ_FRCZ01000009.1"/>
</dbReference>
<dbReference type="Proteomes" id="UP000184184">
    <property type="component" value="Unassembled WGS sequence"/>
</dbReference>
<reference evidence="1 2" key="1">
    <citation type="submission" date="2016-11" db="EMBL/GenBank/DDBJ databases">
        <authorList>
            <person name="Jaros S."/>
            <person name="Januszkiewicz K."/>
            <person name="Wedrychowicz H."/>
        </authorList>
    </citation>
    <scope>NUCLEOTIDE SEQUENCE [LARGE SCALE GENOMIC DNA]</scope>
    <source>
        <strain evidence="1 2">CGMCC 1.10681</strain>
    </source>
</reference>
<keyword evidence="1" id="KW-0378">Hydrolase</keyword>
<dbReference type="OrthoDB" id="1110562at2"/>
<keyword evidence="1" id="KW-0121">Carboxypeptidase</keyword>
<keyword evidence="2" id="KW-1185">Reference proteome</keyword>
<evidence type="ECO:0000313" key="1">
    <source>
        <dbReference type="EMBL" id="SHN35174.1"/>
    </source>
</evidence>
<dbReference type="EMBL" id="FRCZ01000009">
    <property type="protein sequence ID" value="SHN35174.1"/>
    <property type="molecule type" value="Genomic_DNA"/>
</dbReference>
<name>A0A1M7QU23_9BACI</name>
<organism evidence="1 2">
    <name type="scientific">Gracilibacillus kekensis</name>
    <dbReference type="NCBI Taxonomy" id="1027249"/>
    <lineage>
        <taxon>Bacteria</taxon>
        <taxon>Bacillati</taxon>
        <taxon>Bacillota</taxon>
        <taxon>Bacilli</taxon>
        <taxon>Bacillales</taxon>
        <taxon>Bacillaceae</taxon>
        <taxon>Gracilibacillus</taxon>
    </lineage>
</organism>
<dbReference type="SUPFAM" id="SSF49464">
    <property type="entry name" value="Carboxypeptidase regulatory domain-like"/>
    <property type="match status" value="1"/>
</dbReference>
<accession>A0A1M7QU23</accession>
<dbReference type="Gene3D" id="2.60.40.1120">
    <property type="entry name" value="Carboxypeptidase-like, regulatory domain"/>
    <property type="match status" value="1"/>
</dbReference>
<keyword evidence="1" id="KW-0645">Protease</keyword>